<keyword evidence="1" id="KW-0805">Transcription regulation</keyword>
<comment type="caution">
    <text evidence="6">The sequence shown here is derived from an EMBL/GenBank/DDBJ whole genome shotgun (WGS) entry which is preliminary data.</text>
</comment>
<dbReference type="InterPro" id="IPR009057">
    <property type="entry name" value="Homeodomain-like_sf"/>
</dbReference>
<sequence length="296" mass="31536">MDETLTVPPGALRDGFEGQRMFVVPRPTVRAVASKQVTGRLMVTDAGMFPKAAHHGRVRPEGSGEHIVMVCTGGGGWCETTHGRSKVDRGDAVLIPAGTPHEYHADDEAPWTLWWFHAIGPDADELLSAARAAAAGAVSHLRDAAPVASLISQIIDALDSGTPGGHVRASGAAWNALTHVIATGRRARGPALSPVERAIDHLRATTPDRTSVEALASMVGLSAPQLTALFRQHVGMPPLRYQNSLRMALARELLDSTDLTVAAVARAAGFSDPLYFSRSFSRAHGESPSQYRERGH</sequence>
<evidence type="ECO:0000256" key="2">
    <source>
        <dbReference type="ARBA" id="ARBA00023125"/>
    </source>
</evidence>
<keyword evidence="2" id="KW-0238">DNA-binding</keyword>
<dbReference type="Pfam" id="PF02311">
    <property type="entry name" value="AraC_binding"/>
    <property type="match status" value="1"/>
</dbReference>
<evidence type="ECO:0000259" key="5">
    <source>
        <dbReference type="PROSITE" id="PS01124"/>
    </source>
</evidence>
<feature type="domain" description="HTH araC/xylS-type" evidence="5">
    <location>
        <begin position="196"/>
        <end position="294"/>
    </location>
</feature>
<accession>A0ABT8GBM7</accession>
<dbReference type="Gene3D" id="1.10.10.60">
    <property type="entry name" value="Homeodomain-like"/>
    <property type="match status" value="2"/>
</dbReference>
<name>A0ABT8GBM7_9MICO</name>
<reference evidence="6" key="1">
    <citation type="submission" date="2023-06" db="EMBL/GenBank/DDBJ databases">
        <title>Sysu t00192.</title>
        <authorList>
            <person name="Gao L."/>
            <person name="Fang B.-Z."/>
            <person name="Li W.-J."/>
        </authorList>
    </citation>
    <scope>NUCLEOTIDE SEQUENCE</scope>
    <source>
        <strain evidence="6">SYSU T00192</strain>
    </source>
</reference>
<dbReference type="PROSITE" id="PS01124">
    <property type="entry name" value="HTH_ARAC_FAMILY_2"/>
    <property type="match status" value="1"/>
</dbReference>
<organism evidence="6 7">
    <name type="scientific">Demequina litoralis</name>
    <dbReference type="NCBI Taxonomy" id="3051660"/>
    <lineage>
        <taxon>Bacteria</taxon>
        <taxon>Bacillati</taxon>
        <taxon>Actinomycetota</taxon>
        <taxon>Actinomycetes</taxon>
        <taxon>Micrococcales</taxon>
        <taxon>Demequinaceae</taxon>
        <taxon>Demequina</taxon>
    </lineage>
</organism>
<dbReference type="InterPro" id="IPR003313">
    <property type="entry name" value="AraC-bd"/>
</dbReference>
<dbReference type="PANTHER" id="PTHR46796">
    <property type="entry name" value="HTH-TYPE TRANSCRIPTIONAL ACTIVATOR RHAS-RELATED"/>
    <property type="match status" value="1"/>
</dbReference>
<dbReference type="Proteomes" id="UP001172728">
    <property type="component" value="Unassembled WGS sequence"/>
</dbReference>
<gene>
    <name evidence="6" type="ORF">QQX09_11380</name>
</gene>
<dbReference type="InterPro" id="IPR018060">
    <property type="entry name" value="HTH_AraC"/>
</dbReference>
<dbReference type="Pfam" id="PF12833">
    <property type="entry name" value="HTH_18"/>
    <property type="match status" value="1"/>
</dbReference>
<evidence type="ECO:0000256" key="4">
    <source>
        <dbReference type="ARBA" id="ARBA00023163"/>
    </source>
</evidence>
<dbReference type="InterPro" id="IPR050204">
    <property type="entry name" value="AraC_XylS_family_regulators"/>
</dbReference>
<dbReference type="CDD" id="cd06986">
    <property type="entry name" value="cupin_MmsR-like_N"/>
    <property type="match status" value="1"/>
</dbReference>
<dbReference type="SUPFAM" id="SSF51215">
    <property type="entry name" value="Regulatory protein AraC"/>
    <property type="match status" value="1"/>
</dbReference>
<dbReference type="Gene3D" id="2.60.120.280">
    <property type="entry name" value="Regulatory protein AraC"/>
    <property type="match status" value="1"/>
</dbReference>
<dbReference type="InterPro" id="IPR018062">
    <property type="entry name" value="HTH_AraC-typ_CS"/>
</dbReference>
<protein>
    <submittedName>
        <fullName evidence="6">AraC family transcriptional regulator</fullName>
    </submittedName>
</protein>
<dbReference type="PROSITE" id="PS00041">
    <property type="entry name" value="HTH_ARAC_FAMILY_1"/>
    <property type="match status" value="1"/>
</dbReference>
<evidence type="ECO:0000256" key="3">
    <source>
        <dbReference type="ARBA" id="ARBA00023159"/>
    </source>
</evidence>
<dbReference type="InterPro" id="IPR037923">
    <property type="entry name" value="HTH-like"/>
</dbReference>
<evidence type="ECO:0000313" key="6">
    <source>
        <dbReference type="EMBL" id="MDN4476457.1"/>
    </source>
</evidence>
<dbReference type="PANTHER" id="PTHR46796:SF7">
    <property type="entry name" value="ARAC FAMILY TRANSCRIPTIONAL REGULATOR"/>
    <property type="match status" value="1"/>
</dbReference>
<proteinExistence type="predicted"/>
<evidence type="ECO:0000256" key="1">
    <source>
        <dbReference type="ARBA" id="ARBA00023015"/>
    </source>
</evidence>
<evidence type="ECO:0000313" key="7">
    <source>
        <dbReference type="Proteomes" id="UP001172728"/>
    </source>
</evidence>
<keyword evidence="7" id="KW-1185">Reference proteome</keyword>
<dbReference type="SMART" id="SM00342">
    <property type="entry name" value="HTH_ARAC"/>
    <property type="match status" value="1"/>
</dbReference>
<dbReference type="InterPro" id="IPR020449">
    <property type="entry name" value="Tscrpt_reg_AraC-type_HTH"/>
</dbReference>
<keyword evidence="4" id="KW-0804">Transcription</keyword>
<dbReference type="SUPFAM" id="SSF46689">
    <property type="entry name" value="Homeodomain-like"/>
    <property type="match status" value="2"/>
</dbReference>
<dbReference type="RefSeq" id="WP_301134772.1">
    <property type="nucleotide sequence ID" value="NZ_JAUHPW010000009.1"/>
</dbReference>
<keyword evidence="3" id="KW-0010">Activator</keyword>
<dbReference type="EMBL" id="JAUHPW010000009">
    <property type="protein sequence ID" value="MDN4476457.1"/>
    <property type="molecule type" value="Genomic_DNA"/>
</dbReference>
<dbReference type="PRINTS" id="PR00032">
    <property type="entry name" value="HTHARAC"/>
</dbReference>